<dbReference type="InterPro" id="IPR004367">
    <property type="entry name" value="Cyclin_C-dom"/>
</dbReference>
<evidence type="ECO:0000259" key="11">
    <source>
        <dbReference type="SMART" id="SM01332"/>
    </source>
</evidence>
<sequence length="208" mass="23203">MLQLVGVTGMFSASKYEKMYPPEIRDFAFVTDNTYTKLQIRQMEMKILGALHFNLGHPPALCFLRRASEIGEADTEQHTLAQYLLEQTMLDYDMVHFPPSLIAAGAFCLALKILGNGEWTPTLQHYLSGTEESLLLVRQHLAKSIVMVNRGLAKHVTIQNEYATSQHSRATEFCTSSRSSQGCGKGITCELELECCDNLQINLAPCAI</sequence>
<keyword evidence="3" id="KW-0132">Cell division</keyword>
<evidence type="ECO:0000256" key="7">
    <source>
        <dbReference type="ARBA" id="ARBA00035702"/>
    </source>
</evidence>
<dbReference type="Gene3D" id="1.10.472.10">
    <property type="entry name" value="Cyclin-like"/>
    <property type="match status" value="2"/>
</dbReference>
<dbReference type="InterPro" id="IPR006671">
    <property type="entry name" value="Cyclin_N"/>
</dbReference>
<evidence type="ECO:0000256" key="1">
    <source>
        <dbReference type="ARBA" id="ARBA00003222"/>
    </source>
</evidence>
<comment type="function">
    <text evidence="1">Essential for the control of the cell cycle at the G2/M (mitosis) transition.</text>
</comment>
<feature type="domain" description="Cyclin-like" evidence="10">
    <location>
        <begin position="62"/>
        <end position="143"/>
    </location>
</feature>
<dbReference type="PANTHER" id="PTHR10177">
    <property type="entry name" value="CYCLINS"/>
    <property type="match status" value="1"/>
</dbReference>
<dbReference type="EMBL" id="JACAGC010000004">
    <property type="protein sequence ID" value="KAF6372043.1"/>
    <property type="molecule type" value="Genomic_DNA"/>
</dbReference>
<evidence type="ECO:0000256" key="9">
    <source>
        <dbReference type="RuleBase" id="RU000383"/>
    </source>
</evidence>
<proteinExistence type="inferred from homology"/>
<dbReference type="SMART" id="SM01332">
    <property type="entry name" value="Cyclin_C"/>
    <property type="match status" value="1"/>
</dbReference>
<dbReference type="AlphaFoldDB" id="A0A7J7ZCM0"/>
<dbReference type="GO" id="GO:0044772">
    <property type="term" value="P:mitotic cell cycle phase transition"/>
    <property type="evidence" value="ECO:0007669"/>
    <property type="project" value="InterPro"/>
</dbReference>
<evidence type="ECO:0000256" key="3">
    <source>
        <dbReference type="ARBA" id="ARBA00022618"/>
    </source>
</evidence>
<dbReference type="InterPro" id="IPR013763">
    <property type="entry name" value="Cyclin-like_dom"/>
</dbReference>
<dbReference type="SMART" id="SM00385">
    <property type="entry name" value="CYCLIN"/>
    <property type="match status" value="1"/>
</dbReference>
<evidence type="ECO:0000259" key="10">
    <source>
        <dbReference type="SMART" id="SM00385"/>
    </source>
</evidence>
<evidence type="ECO:0000313" key="13">
    <source>
        <dbReference type="Proteomes" id="UP000585614"/>
    </source>
</evidence>
<feature type="domain" description="Cyclin C-terminal" evidence="11">
    <location>
        <begin position="58"/>
        <end position="176"/>
    </location>
</feature>
<comment type="subunit">
    <text evidence="8">Interacts with the CDC2 protein kinase to form a serine/threonine kinase holoenzyme complex also known as maturation promoting factor (MPF). The cyclin subunit imparts substrate specificity to the complex. Binds HEI10. Interacts with catalytically active RALBP1 and CDC2 during mitosis to form an endocytotic complex during interphase. Interacts with CCNF; interaction is required for nuclear localization. Interacts with CDK5RAP3. Interacts with RFPL4A and UBE2A. Interacts with INCA1.</text>
</comment>
<evidence type="ECO:0000256" key="8">
    <source>
        <dbReference type="ARBA" id="ARBA00046806"/>
    </source>
</evidence>
<dbReference type="Proteomes" id="UP000585614">
    <property type="component" value="Unassembled WGS sequence"/>
</dbReference>
<evidence type="ECO:0000256" key="2">
    <source>
        <dbReference type="ARBA" id="ARBA00006955"/>
    </source>
</evidence>
<keyword evidence="6" id="KW-0131">Cell cycle</keyword>
<dbReference type="SUPFAM" id="SSF47954">
    <property type="entry name" value="Cyclin-like"/>
    <property type="match status" value="2"/>
</dbReference>
<evidence type="ECO:0000256" key="5">
    <source>
        <dbReference type="ARBA" id="ARBA00023127"/>
    </source>
</evidence>
<dbReference type="GO" id="GO:0016538">
    <property type="term" value="F:cyclin-dependent protein serine/threonine kinase regulator activity"/>
    <property type="evidence" value="ECO:0007669"/>
    <property type="project" value="InterPro"/>
</dbReference>
<evidence type="ECO:0000256" key="4">
    <source>
        <dbReference type="ARBA" id="ARBA00022776"/>
    </source>
</evidence>
<accession>A0A7J7ZCM0</accession>
<name>A0A7J7ZCM0_RHIFE</name>
<keyword evidence="5 9" id="KW-0195">Cyclin</keyword>
<dbReference type="PIRSF" id="PIRSF001771">
    <property type="entry name" value="Cyclin_A_B_D_E"/>
    <property type="match status" value="1"/>
</dbReference>
<dbReference type="InterPro" id="IPR036915">
    <property type="entry name" value="Cyclin-like_sf"/>
</dbReference>
<protein>
    <recommendedName>
        <fullName evidence="7">G2/mitotic-specific cyclin-B1</fullName>
    </recommendedName>
</protein>
<dbReference type="InterPro" id="IPR046965">
    <property type="entry name" value="Cyclin_A/B-like"/>
</dbReference>
<organism evidence="12 13">
    <name type="scientific">Rhinolophus ferrumequinum</name>
    <name type="common">Greater horseshoe bat</name>
    <dbReference type="NCBI Taxonomy" id="59479"/>
    <lineage>
        <taxon>Eukaryota</taxon>
        <taxon>Metazoa</taxon>
        <taxon>Chordata</taxon>
        <taxon>Craniata</taxon>
        <taxon>Vertebrata</taxon>
        <taxon>Euteleostomi</taxon>
        <taxon>Mammalia</taxon>
        <taxon>Eutheria</taxon>
        <taxon>Laurasiatheria</taxon>
        <taxon>Chiroptera</taxon>
        <taxon>Yinpterochiroptera</taxon>
        <taxon>Rhinolophoidea</taxon>
        <taxon>Rhinolophidae</taxon>
        <taxon>Rhinolophinae</taxon>
        <taxon>Rhinolophus</taxon>
    </lineage>
</organism>
<dbReference type="Pfam" id="PF02984">
    <property type="entry name" value="Cyclin_C"/>
    <property type="match status" value="1"/>
</dbReference>
<dbReference type="GO" id="GO:0051301">
    <property type="term" value="P:cell division"/>
    <property type="evidence" value="ECO:0007669"/>
    <property type="project" value="UniProtKB-KW"/>
</dbReference>
<gene>
    <name evidence="12" type="ORF">mRhiFer1_009780</name>
</gene>
<comment type="similarity">
    <text evidence="2">Belongs to the cyclin family. Cyclin AB subfamily.</text>
</comment>
<comment type="caution">
    <text evidence="12">The sequence shown here is derived from an EMBL/GenBank/DDBJ whole genome shotgun (WGS) entry which is preliminary data.</text>
</comment>
<dbReference type="Pfam" id="PF00134">
    <property type="entry name" value="Cyclin_N"/>
    <property type="match status" value="1"/>
</dbReference>
<keyword evidence="4" id="KW-0498">Mitosis</keyword>
<dbReference type="InterPro" id="IPR039361">
    <property type="entry name" value="Cyclin"/>
</dbReference>
<evidence type="ECO:0000313" key="12">
    <source>
        <dbReference type="EMBL" id="KAF6372043.1"/>
    </source>
</evidence>
<dbReference type="FunFam" id="1.10.472.10:FF:000198">
    <property type="entry name" value="G2/mitotic-specific cyclin-B1"/>
    <property type="match status" value="1"/>
</dbReference>
<dbReference type="GO" id="GO:0005829">
    <property type="term" value="C:cytosol"/>
    <property type="evidence" value="ECO:0007669"/>
    <property type="project" value="UniProtKB-ARBA"/>
</dbReference>
<evidence type="ECO:0000256" key="6">
    <source>
        <dbReference type="ARBA" id="ARBA00023306"/>
    </source>
</evidence>
<reference evidence="12 13" key="1">
    <citation type="journal article" date="2020" name="Nature">
        <title>Six reference-quality genomes reveal evolution of bat adaptations.</title>
        <authorList>
            <person name="Jebb D."/>
            <person name="Huang Z."/>
            <person name="Pippel M."/>
            <person name="Hughes G.M."/>
            <person name="Lavrichenko K."/>
            <person name="Devanna P."/>
            <person name="Winkler S."/>
            <person name="Jermiin L.S."/>
            <person name="Skirmuntt E.C."/>
            <person name="Katzourakis A."/>
            <person name="Burkitt-Gray L."/>
            <person name="Ray D.A."/>
            <person name="Sullivan K.A.M."/>
            <person name="Roscito J.G."/>
            <person name="Kirilenko B.M."/>
            <person name="Davalos L.M."/>
            <person name="Corthals A.P."/>
            <person name="Power M.L."/>
            <person name="Jones G."/>
            <person name="Ransome R.D."/>
            <person name="Dechmann D.K.N."/>
            <person name="Locatelli A.G."/>
            <person name="Puechmaille S.J."/>
            <person name="Fedrigo O."/>
            <person name="Jarvis E.D."/>
            <person name="Hiller M."/>
            <person name="Vernes S.C."/>
            <person name="Myers E.W."/>
            <person name="Teeling E.C."/>
        </authorList>
    </citation>
    <scope>NUCLEOTIDE SEQUENCE [LARGE SCALE GENOMIC DNA]</scope>
    <source>
        <strain evidence="12">MRhiFer1</strain>
        <tissue evidence="12">Lung</tissue>
    </source>
</reference>